<dbReference type="GO" id="GO:0006355">
    <property type="term" value="P:regulation of DNA-templated transcription"/>
    <property type="evidence" value="ECO:0007669"/>
    <property type="project" value="UniProtKB-ARBA"/>
</dbReference>
<proteinExistence type="predicted"/>
<gene>
    <name evidence="5" type="ORF">GCM10011390_44460</name>
</gene>
<dbReference type="RefSeq" id="WP_188912444.1">
    <property type="nucleotide sequence ID" value="NZ_BMIQ01000009.1"/>
</dbReference>
<dbReference type="EMBL" id="BMIQ01000009">
    <property type="protein sequence ID" value="GGE20314.1"/>
    <property type="molecule type" value="Genomic_DNA"/>
</dbReference>
<feature type="domain" description="HTH asnC-type" evidence="4">
    <location>
        <begin position="6"/>
        <end position="67"/>
    </location>
</feature>
<organism evidence="5 6">
    <name type="scientific">Aureimonas endophytica</name>
    <dbReference type="NCBI Taxonomy" id="2027858"/>
    <lineage>
        <taxon>Bacteria</taxon>
        <taxon>Pseudomonadati</taxon>
        <taxon>Pseudomonadota</taxon>
        <taxon>Alphaproteobacteria</taxon>
        <taxon>Hyphomicrobiales</taxon>
        <taxon>Aurantimonadaceae</taxon>
        <taxon>Aureimonas</taxon>
    </lineage>
</organism>
<reference evidence="5" key="1">
    <citation type="journal article" date="2014" name="Int. J. Syst. Evol. Microbiol.">
        <title>Complete genome sequence of Corynebacterium casei LMG S-19264T (=DSM 44701T), isolated from a smear-ripened cheese.</title>
        <authorList>
            <consortium name="US DOE Joint Genome Institute (JGI-PGF)"/>
            <person name="Walter F."/>
            <person name="Albersmeier A."/>
            <person name="Kalinowski J."/>
            <person name="Ruckert C."/>
        </authorList>
    </citation>
    <scope>NUCLEOTIDE SEQUENCE</scope>
    <source>
        <strain evidence="5">CGMCC 1.15367</strain>
    </source>
</reference>
<dbReference type="Gene3D" id="3.30.70.920">
    <property type="match status" value="1"/>
</dbReference>
<dbReference type="SUPFAM" id="SSF54909">
    <property type="entry name" value="Dimeric alpha+beta barrel"/>
    <property type="match status" value="1"/>
</dbReference>
<protein>
    <submittedName>
        <fullName evidence="5">AsnC family transcriptional regulator</fullName>
    </submittedName>
</protein>
<dbReference type="Pfam" id="PF01037">
    <property type="entry name" value="AsnC_trans_reg"/>
    <property type="match status" value="1"/>
</dbReference>
<dbReference type="InterPro" id="IPR011008">
    <property type="entry name" value="Dimeric_a/b-barrel"/>
</dbReference>
<dbReference type="PRINTS" id="PR00033">
    <property type="entry name" value="HTHASNC"/>
</dbReference>
<reference evidence="5" key="2">
    <citation type="submission" date="2020-09" db="EMBL/GenBank/DDBJ databases">
        <authorList>
            <person name="Sun Q."/>
            <person name="Zhou Y."/>
        </authorList>
    </citation>
    <scope>NUCLEOTIDE SEQUENCE</scope>
    <source>
        <strain evidence="5">CGMCC 1.15367</strain>
    </source>
</reference>
<dbReference type="Gene3D" id="1.10.10.10">
    <property type="entry name" value="Winged helix-like DNA-binding domain superfamily/Winged helix DNA-binding domain"/>
    <property type="match status" value="1"/>
</dbReference>
<dbReference type="InterPro" id="IPR019888">
    <property type="entry name" value="Tscrpt_reg_AsnC-like"/>
</dbReference>
<evidence type="ECO:0000313" key="6">
    <source>
        <dbReference type="Proteomes" id="UP000644699"/>
    </source>
</evidence>
<accession>A0A917ECX1</accession>
<name>A0A917ECX1_9HYPH</name>
<dbReference type="PANTHER" id="PTHR30154:SF34">
    <property type="entry name" value="TRANSCRIPTIONAL REGULATOR AZLB"/>
    <property type="match status" value="1"/>
</dbReference>
<dbReference type="InterPro" id="IPR036388">
    <property type="entry name" value="WH-like_DNA-bd_sf"/>
</dbReference>
<evidence type="ECO:0000259" key="4">
    <source>
        <dbReference type="PROSITE" id="PS50956"/>
    </source>
</evidence>
<dbReference type="Proteomes" id="UP000644699">
    <property type="component" value="Unassembled WGS sequence"/>
</dbReference>
<dbReference type="GO" id="GO:0043565">
    <property type="term" value="F:sequence-specific DNA binding"/>
    <property type="evidence" value="ECO:0007669"/>
    <property type="project" value="InterPro"/>
</dbReference>
<evidence type="ECO:0000256" key="1">
    <source>
        <dbReference type="ARBA" id="ARBA00023015"/>
    </source>
</evidence>
<evidence type="ECO:0000313" key="5">
    <source>
        <dbReference type="EMBL" id="GGE20314.1"/>
    </source>
</evidence>
<keyword evidence="3" id="KW-0804">Transcription</keyword>
<dbReference type="Pfam" id="PF13412">
    <property type="entry name" value="HTH_24"/>
    <property type="match status" value="1"/>
</dbReference>
<dbReference type="GO" id="GO:0043200">
    <property type="term" value="P:response to amino acid"/>
    <property type="evidence" value="ECO:0007669"/>
    <property type="project" value="TreeGrafter"/>
</dbReference>
<dbReference type="InterPro" id="IPR036390">
    <property type="entry name" value="WH_DNA-bd_sf"/>
</dbReference>
<dbReference type="PROSITE" id="PS50956">
    <property type="entry name" value="HTH_ASNC_2"/>
    <property type="match status" value="1"/>
</dbReference>
<evidence type="ECO:0000256" key="3">
    <source>
        <dbReference type="ARBA" id="ARBA00023163"/>
    </source>
</evidence>
<dbReference type="AlphaFoldDB" id="A0A917ECX1"/>
<evidence type="ECO:0000256" key="2">
    <source>
        <dbReference type="ARBA" id="ARBA00023125"/>
    </source>
</evidence>
<comment type="caution">
    <text evidence="5">The sequence shown here is derived from an EMBL/GenBank/DDBJ whole genome shotgun (WGS) entry which is preliminary data.</text>
</comment>
<keyword evidence="2" id="KW-0238">DNA-binding</keyword>
<dbReference type="InterPro" id="IPR011991">
    <property type="entry name" value="ArsR-like_HTH"/>
</dbReference>
<dbReference type="CDD" id="cd00090">
    <property type="entry name" value="HTH_ARSR"/>
    <property type="match status" value="1"/>
</dbReference>
<dbReference type="SMART" id="SM00344">
    <property type="entry name" value="HTH_ASNC"/>
    <property type="match status" value="1"/>
</dbReference>
<keyword evidence="6" id="KW-1185">Reference proteome</keyword>
<keyword evidence="1" id="KW-0805">Transcription regulation</keyword>
<dbReference type="SUPFAM" id="SSF46785">
    <property type="entry name" value="Winged helix' DNA-binding domain"/>
    <property type="match status" value="1"/>
</dbReference>
<dbReference type="InterPro" id="IPR019887">
    <property type="entry name" value="Tscrpt_reg_AsnC/Lrp_C"/>
</dbReference>
<dbReference type="InterPro" id="IPR000485">
    <property type="entry name" value="AsnC-type_HTH_dom"/>
</dbReference>
<dbReference type="PANTHER" id="PTHR30154">
    <property type="entry name" value="LEUCINE-RESPONSIVE REGULATORY PROTEIN"/>
    <property type="match status" value="1"/>
</dbReference>
<dbReference type="GO" id="GO:0005829">
    <property type="term" value="C:cytosol"/>
    <property type="evidence" value="ECO:0007669"/>
    <property type="project" value="TreeGrafter"/>
</dbReference>
<sequence length="155" mass="17317">MPAHRLDDQDRAILRLLQEDATRPQREIAEAVHLSAPAVQRRIARMEKEGIIRRTVAVVDPVAVGLPITVLVEVTLTNDRSATVSAVKAFFREAPEVQQCYCVTGTAGFVLVLLVPSMEDYETRTARLFADNEMVRSYRTIVVLDRVKTTTSLPI</sequence>